<accession>A0A6P4BG46</accession>
<dbReference type="Gene3D" id="3.10.20.90">
    <property type="entry name" value="Phosphatidylinositol 3-kinase Catalytic Subunit, Chain A, domain 1"/>
    <property type="match status" value="1"/>
</dbReference>
<keyword evidence="2" id="KW-1185">Reference proteome</keyword>
<dbReference type="SUPFAM" id="SSF81383">
    <property type="entry name" value="F-box domain"/>
    <property type="match status" value="1"/>
</dbReference>
<reference evidence="3" key="2">
    <citation type="submission" date="2025-08" db="UniProtKB">
        <authorList>
            <consortium name="RefSeq"/>
        </authorList>
    </citation>
    <scope>IDENTIFICATION</scope>
    <source>
        <tissue evidence="3">Whole plant</tissue>
    </source>
</reference>
<sequence length="474" mass="53096">MMMLRVRSMESKETLKIDIPGCWSLQQLKDTISHVISSSSSSSLHLSLNRRDEIHASSPDDSIKSLGIAYGDLVFYTFNPTAFSPETQTLLHKPTPQEPVNSCDVPSIQHSSEILMVDAPSIPEAEMIPSLESSAAETVDMADGSGGEEAVVRKTNSEASFFKRVLKEANGNDVTDLKLLVLAVHAVILESGFVRADKISPLSVGSSPILDEWPSASASSISLRYTLPEILTSDSGVSRTVLLKFQTLGHLVNVYGSLFDDAGSEVHRVSLDKRKFAKPLKLMLENFESKDNFDDDAVVDRQSEIFELWKMVKDRLALPLLIDLCDKAGLDPPPCFMRLPTELKIMILERLPGVDVARMACLCTELEYLSGNNDLWRKKFEEEFGVDGRRAVFFKELFALHWGTRKRSMRPVFPFQMRQRPYALFPARRDRNPFGIPSIVGGDYDRLPGFGQQFPTYSPRRTFLPPCHRGGFHH</sequence>
<feature type="domain" description="F-box" evidence="1">
    <location>
        <begin position="333"/>
        <end position="379"/>
    </location>
</feature>
<evidence type="ECO:0000259" key="1">
    <source>
        <dbReference type="PROSITE" id="PS50181"/>
    </source>
</evidence>
<gene>
    <name evidence="3" type="primary">LOC107467161</name>
</gene>
<dbReference type="SMART" id="SM00256">
    <property type="entry name" value="FBOX"/>
    <property type="match status" value="1"/>
</dbReference>
<reference evidence="2" key="1">
    <citation type="journal article" date="2016" name="Nat. Genet.">
        <title>The genome sequences of Arachis duranensis and Arachis ipaensis, the diploid ancestors of cultivated peanut.</title>
        <authorList>
            <person name="Bertioli D.J."/>
            <person name="Cannon S.B."/>
            <person name="Froenicke L."/>
            <person name="Huang G."/>
            <person name="Farmer A.D."/>
            <person name="Cannon E.K."/>
            <person name="Liu X."/>
            <person name="Gao D."/>
            <person name="Clevenger J."/>
            <person name="Dash S."/>
            <person name="Ren L."/>
            <person name="Moretzsohn M.C."/>
            <person name="Shirasawa K."/>
            <person name="Huang W."/>
            <person name="Vidigal B."/>
            <person name="Abernathy B."/>
            <person name="Chu Y."/>
            <person name="Niederhuth C.E."/>
            <person name="Umale P."/>
            <person name="Araujo A.C."/>
            <person name="Kozik A."/>
            <person name="Kim K.D."/>
            <person name="Burow M.D."/>
            <person name="Varshney R.K."/>
            <person name="Wang X."/>
            <person name="Zhang X."/>
            <person name="Barkley N."/>
            <person name="Guimaraes P.M."/>
            <person name="Isobe S."/>
            <person name="Guo B."/>
            <person name="Liao B."/>
            <person name="Stalker H.T."/>
            <person name="Schmitz R.J."/>
            <person name="Scheffler B.E."/>
            <person name="Leal-Bertioli S.C."/>
            <person name="Xun X."/>
            <person name="Jackson S.A."/>
            <person name="Michelmore R."/>
            <person name="Ozias-Akins P."/>
        </authorList>
    </citation>
    <scope>NUCLEOTIDE SEQUENCE [LARGE SCALE GENOMIC DNA]</scope>
    <source>
        <strain evidence="2">cv. V14167</strain>
    </source>
</reference>
<proteinExistence type="predicted"/>
<dbReference type="AlphaFoldDB" id="A0A6P4BG46"/>
<dbReference type="PROSITE" id="PS50181">
    <property type="entry name" value="FBOX"/>
    <property type="match status" value="1"/>
</dbReference>
<name>A0A6P4BG46_ARADU</name>
<dbReference type="InterPro" id="IPR001810">
    <property type="entry name" value="F-box_dom"/>
</dbReference>
<dbReference type="PANTHER" id="PTHR47602:SF2">
    <property type="entry name" value="F-BOX PROTEIN SKIP22"/>
    <property type="match status" value="1"/>
</dbReference>
<dbReference type="Proteomes" id="UP000515211">
    <property type="component" value="Chromosome 9"/>
</dbReference>
<evidence type="ECO:0000313" key="2">
    <source>
        <dbReference type="Proteomes" id="UP000515211"/>
    </source>
</evidence>
<dbReference type="GeneID" id="107467161"/>
<dbReference type="InterPro" id="IPR036047">
    <property type="entry name" value="F-box-like_dom_sf"/>
</dbReference>
<dbReference type="CDD" id="cd22165">
    <property type="entry name" value="F-box_AtSKIP22-like"/>
    <property type="match status" value="1"/>
</dbReference>
<dbReference type="PANTHER" id="PTHR47602">
    <property type="entry name" value="F-BOX PROTEIN SKIP22"/>
    <property type="match status" value="1"/>
</dbReference>
<dbReference type="Gene3D" id="1.20.1280.50">
    <property type="match status" value="1"/>
</dbReference>
<dbReference type="OrthoDB" id="101791at2759"/>
<dbReference type="KEGG" id="adu:107467161"/>
<dbReference type="RefSeq" id="XP_015941688.1">
    <property type="nucleotide sequence ID" value="XM_016086202.3"/>
</dbReference>
<organism evidence="2 3">
    <name type="scientific">Arachis duranensis</name>
    <name type="common">Wild peanut</name>
    <dbReference type="NCBI Taxonomy" id="130453"/>
    <lineage>
        <taxon>Eukaryota</taxon>
        <taxon>Viridiplantae</taxon>
        <taxon>Streptophyta</taxon>
        <taxon>Embryophyta</taxon>
        <taxon>Tracheophyta</taxon>
        <taxon>Spermatophyta</taxon>
        <taxon>Magnoliopsida</taxon>
        <taxon>eudicotyledons</taxon>
        <taxon>Gunneridae</taxon>
        <taxon>Pentapetalae</taxon>
        <taxon>rosids</taxon>
        <taxon>fabids</taxon>
        <taxon>Fabales</taxon>
        <taxon>Fabaceae</taxon>
        <taxon>Papilionoideae</taxon>
        <taxon>50 kb inversion clade</taxon>
        <taxon>dalbergioids sensu lato</taxon>
        <taxon>Dalbergieae</taxon>
        <taxon>Pterocarpus clade</taxon>
        <taxon>Arachis</taxon>
    </lineage>
</organism>
<protein>
    <submittedName>
        <fullName evidence="3">F-box protein SKIP22</fullName>
    </submittedName>
</protein>
<dbReference type="Gene3D" id="3.40.1000.30">
    <property type="match status" value="1"/>
</dbReference>
<dbReference type="Pfam" id="PF00646">
    <property type="entry name" value="F-box"/>
    <property type="match status" value="1"/>
</dbReference>
<evidence type="ECO:0000313" key="3">
    <source>
        <dbReference type="RefSeq" id="XP_015941688.1"/>
    </source>
</evidence>